<dbReference type="InterPro" id="IPR015590">
    <property type="entry name" value="Aldehyde_DH_dom"/>
</dbReference>
<comment type="caution">
    <text evidence="7">The sequence shown here is derived from an EMBL/GenBank/DDBJ whole genome shotgun (WGS) entry which is preliminary data.</text>
</comment>
<accession>A0A7K4M697</accession>
<evidence type="ECO:0000256" key="2">
    <source>
        <dbReference type="ARBA" id="ARBA00012884"/>
    </source>
</evidence>
<sequence>MSEFENEYTWGKAVVSNSTDKFHADFDKAIDEVQKELGKKYPLIINGKEVYSDDCFTASSPSDTRIVVAEFPKASTDDTLNAISCAKNAFEKWSNTTYQKRAEIFRDCANIFSSRKFFLAAIMTFENGKNRIESMGDMDETIDFMRFYALQLEKNDGFCKHTFHPNPHEKTQTIMKPYGVWGIIAPFNFPSAIAIGMTTAALITGNTTVLKPASDTPLSSFQFAKILYPKLPGGAINFVTGSGSIVGKALIESPDVDGIAFTGSREVGMKGFQEFTKSTSKPFISEMGGKNPVIVTKYADLEKASDGVLNAAFGFGGQKCSACSRVYVQNEVADQFISKLVEKTKNLKIGMPWKMDVFLGPVINKEAKTKFENAVNMAKKDGEILTGGSVLTSPEFENGYFVEPTIVTNLPEEHKLVKEELFLPFLCIQKYDKFDDAIQLANQTEYGLTAGIFSNDKKQLDEFFSKIQAGVVYTNRFASATTAALVSSQPFVGWKNSGSTGKGAGGENYLQQFMRSQTQTRCD</sequence>
<dbReference type="SUPFAM" id="SSF53720">
    <property type="entry name" value="ALDH-like"/>
    <property type="match status" value="1"/>
</dbReference>
<dbReference type="GO" id="GO:0010133">
    <property type="term" value="P:L-proline catabolic process to L-glutamate"/>
    <property type="evidence" value="ECO:0007669"/>
    <property type="project" value="TreeGrafter"/>
</dbReference>
<dbReference type="EMBL" id="JACATI010000001">
    <property type="protein sequence ID" value="NWJ19642.1"/>
    <property type="molecule type" value="Genomic_DNA"/>
</dbReference>
<dbReference type="AlphaFoldDB" id="A0A7K4M697"/>
<dbReference type="Pfam" id="PF00171">
    <property type="entry name" value="Aldedh"/>
    <property type="match status" value="1"/>
</dbReference>
<dbReference type="InterPro" id="IPR016161">
    <property type="entry name" value="Ald_DH/histidinol_DH"/>
</dbReference>
<evidence type="ECO:0000259" key="6">
    <source>
        <dbReference type="Pfam" id="PF00171"/>
    </source>
</evidence>
<protein>
    <recommendedName>
        <fullName evidence="2">L-glutamate gamma-semialdehyde dehydrogenase</fullName>
        <ecNumber evidence="2">1.2.1.88</ecNumber>
    </recommendedName>
</protein>
<dbReference type="PANTHER" id="PTHR42862">
    <property type="entry name" value="DELTA-1-PYRROLINE-5-CARBOXYLATE DEHYDROGENASE 1, ISOFORM A-RELATED"/>
    <property type="match status" value="1"/>
</dbReference>
<dbReference type="PROSITE" id="PS00070">
    <property type="entry name" value="ALDEHYDE_DEHYDR_CYS"/>
    <property type="match status" value="1"/>
</dbReference>
<evidence type="ECO:0000256" key="3">
    <source>
        <dbReference type="ARBA" id="ARBA00023002"/>
    </source>
</evidence>
<evidence type="ECO:0000313" key="7">
    <source>
        <dbReference type="EMBL" id="NWJ19642.1"/>
    </source>
</evidence>
<dbReference type="InterPro" id="IPR016160">
    <property type="entry name" value="Ald_DH_CS_CYS"/>
</dbReference>
<name>A0A7K4M697_9ARCH</name>
<evidence type="ECO:0000256" key="1">
    <source>
        <dbReference type="ARBA" id="ARBA00004786"/>
    </source>
</evidence>
<dbReference type="FunFam" id="3.40.309.10:FF:000005">
    <property type="entry name" value="1-pyrroline-5-carboxylate dehydrogenase 1"/>
    <property type="match status" value="1"/>
</dbReference>
<dbReference type="GO" id="GO:0003842">
    <property type="term" value="F:L-glutamate gamma-semialdehyde dehydrogenase activity"/>
    <property type="evidence" value="ECO:0007669"/>
    <property type="project" value="UniProtKB-EC"/>
</dbReference>
<gene>
    <name evidence="7" type="ORF">HX860_00960</name>
</gene>
<dbReference type="Gene3D" id="3.40.309.10">
    <property type="entry name" value="Aldehyde Dehydrogenase, Chain A, domain 2"/>
    <property type="match status" value="1"/>
</dbReference>
<comment type="pathway">
    <text evidence="1">Amino-acid degradation; L-proline degradation into L-glutamate; L-glutamate from L-proline: step 2/2.</text>
</comment>
<keyword evidence="4" id="KW-0520">NAD</keyword>
<keyword evidence="3" id="KW-0560">Oxidoreductase</keyword>
<dbReference type="PANTHER" id="PTHR42862:SF1">
    <property type="entry name" value="DELTA-1-PYRROLINE-5-CARBOXYLATE DEHYDROGENASE 2, ISOFORM A-RELATED"/>
    <property type="match status" value="1"/>
</dbReference>
<dbReference type="InterPro" id="IPR016163">
    <property type="entry name" value="Ald_DH_C"/>
</dbReference>
<evidence type="ECO:0000256" key="4">
    <source>
        <dbReference type="ARBA" id="ARBA00023027"/>
    </source>
</evidence>
<comment type="catalytic activity">
    <reaction evidence="5">
        <text>L-glutamate 5-semialdehyde + NAD(+) + H2O = L-glutamate + NADH + 2 H(+)</text>
        <dbReference type="Rhea" id="RHEA:30235"/>
        <dbReference type="ChEBI" id="CHEBI:15377"/>
        <dbReference type="ChEBI" id="CHEBI:15378"/>
        <dbReference type="ChEBI" id="CHEBI:29985"/>
        <dbReference type="ChEBI" id="CHEBI:57540"/>
        <dbReference type="ChEBI" id="CHEBI:57945"/>
        <dbReference type="ChEBI" id="CHEBI:58066"/>
        <dbReference type="EC" id="1.2.1.88"/>
    </reaction>
</comment>
<dbReference type="GO" id="GO:0009898">
    <property type="term" value="C:cytoplasmic side of plasma membrane"/>
    <property type="evidence" value="ECO:0007669"/>
    <property type="project" value="TreeGrafter"/>
</dbReference>
<reference evidence="7 8" key="1">
    <citation type="journal article" date="2019" name="Environ. Microbiol.">
        <title>Genomics insights into ecotype formation of ammonia-oxidizing archaea in the deep ocean.</title>
        <authorList>
            <person name="Wang Y."/>
            <person name="Huang J.M."/>
            <person name="Cui G.J."/>
            <person name="Nunoura T."/>
            <person name="Takaki Y."/>
            <person name="Li W.L."/>
            <person name="Li J."/>
            <person name="Gao Z.M."/>
            <person name="Takai K."/>
            <person name="Zhang A.Q."/>
            <person name="Stepanauskas R."/>
        </authorList>
    </citation>
    <scope>NUCLEOTIDE SEQUENCE [LARGE SCALE GENOMIC DNA]</scope>
    <source>
        <strain evidence="7 8">L14</strain>
    </source>
</reference>
<organism evidence="7 8">
    <name type="scientific">Marine Group I thaumarchaeote</name>
    <dbReference type="NCBI Taxonomy" id="2511932"/>
    <lineage>
        <taxon>Archaea</taxon>
        <taxon>Nitrososphaerota</taxon>
        <taxon>Marine Group I</taxon>
    </lineage>
</organism>
<evidence type="ECO:0000313" key="8">
    <source>
        <dbReference type="Proteomes" id="UP000587702"/>
    </source>
</evidence>
<dbReference type="InterPro" id="IPR050485">
    <property type="entry name" value="Proline_metab_enzyme"/>
</dbReference>
<dbReference type="Gene3D" id="3.40.605.10">
    <property type="entry name" value="Aldehyde Dehydrogenase, Chain A, domain 1"/>
    <property type="match status" value="1"/>
</dbReference>
<dbReference type="Proteomes" id="UP000587702">
    <property type="component" value="Unassembled WGS sequence"/>
</dbReference>
<evidence type="ECO:0000256" key="5">
    <source>
        <dbReference type="ARBA" id="ARBA00048142"/>
    </source>
</evidence>
<dbReference type="EC" id="1.2.1.88" evidence="2"/>
<feature type="domain" description="Aldehyde dehydrogenase" evidence="6">
    <location>
        <begin position="56"/>
        <end position="518"/>
    </location>
</feature>
<dbReference type="InterPro" id="IPR016162">
    <property type="entry name" value="Ald_DH_N"/>
</dbReference>
<proteinExistence type="predicted"/>